<keyword evidence="3" id="KW-0805">Transcription regulation</keyword>
<comment type="function">
    <text evidence="3">Oxygenase that can act as both a histone lysine demethylase and a ribosomal histidine hydroxylase.</text>
</comment>
<dbReference type="CDD" id="cd02208">
    <property type="entry name" value="cupin_RmlC-like"/>
    <property type="match status" value="1"/>
</dbReference>
<keyword evidence="3" id="KW-0223">Dioxygenase</keyword>
<evidence type="ECO:0000259" key="5">
    <source>
        <dbReference type="PROSITE" id="PS51184"/>
    </source>
</evidence>
<keyword evidence="3" id="KW-0804">Transcription</keyword>
<dbReference type="Proteomes" id="UP001189429">
    <property type="component" value="Unassembled WGS sequence"/>
</dbReference>
<dbReference type="EC" id="1.14.11.-" evidence="3"/>
<evidence type="ECO:0000256" key="2">
    <source>
        <dbReference type="ARBA" id="ARBA00023004"/>
    </source>
</evidence>
<keyword evidence="2 3" id="KW-0408">Iron</keyword>
<evidence type="ECO:0000256" key="4">
    <source>
        <dbReference type="SAM" id="MobiDB-lite"/>
    </source>
</evidence>
<comment type="caution">
    <text evidence="6">The sequence shown here is derived from an EMBL/GenBank/DDBJ whole genome shotgun (WGS) entry which is preliminary data.</text>
</comment>
<dbReference type="Pfam" id="PF08007">
    <property type="entry name" value="JmjC_2"/>
    <property type="match status" value="1"/>
</dbReference>
<keyword evidence="1 3" id="KW-0479">Metal-binding</keyword>
<evidence type="ECO:0000256" key="1">
    <source>
        <dbReference type="ARBA" id="ARBA00022723"/>
    </source>
</evidence>
<reference evidence="6" key="1">
    <citation type="submission" date="2023-10" db="EMBL/GenBank/DDBJ databases">
        <authorList>
            <person name="Chen Y."/>
            <person name="Shah S."/>
            <person name="Dougan E. K."/>
            <person name="Thang M."/>
            <person name="Chan C."/>
        </authorList>
    </citation>
    <scope>NUCLEOTIDE SEQUENCE [LARGE SCALE GENOMIC DNA]</scope>
</reference>
<comment type="cofactor">
    <cofactor evidence="3">
        <name>Fe(2+)</name>
        <dbReference type="ChEBI" id="CHEBI:29033"/>
    </cofactor>
    <text evidence="3">Binds 1 Fe(2+) ion per subunit.</text>
</comment>
<comment type="similarity">
    <text evidence="3">Belongs to the ROX family.</text>
</comment>
<evidence type="ECO:0000256" key="3">
    <source>
        <dbReference type="RuleBase" id="RU366061"/>
    </source>
</evidence>
<evidence type="ECO:0000313" key="7">
    <source>
        <dbReference type="Proteomes" id="UP001189429"/>
    </source>
</evidence>
<comment type="subcellular location">
    <subcellularLocation>
        <location evidence="3">Nucleus</location>
    </subcellularLocation>
</comment>
<keyword evidence="7" id="KW-1185">Reference proteome</keyword>
<sequence length="430" mass="47019">MAHGCAGSPADGAPPAKPSGIDVARAVREELLTPEFFAKHWERAPLHWSARERGRGANRLPEAISVDDIVALIRRSGPNLKMFRQGDPYDSDSFPEAYLDGASMIVNQADRFNTTLYEMSRSLAESHFMHVFSVVYLTPPGSQAVRLHNDDQDVFLLQVLGKKRWTVREAPKMLPYTEEMLGKDAPVPEELIGPAIMAFTMEAGDILYIPRGCLHEAATGEAEPSLHVTVTVPTSDYCWGVHLVRQLARQLGGGEPGAGRGGGPGPRGGAAWGRLDDATLDAHVQGAVKGWLSNVGVDCVLDEFDERIGRTNEGQARQRGAAAELRLRPWVTEASRVRLMPGTTCRVGSNDSSAIFARVEGEEDQRLEVPIPRSAAALVRSLSGSLRWVSELPCQDPIQRIFVLQMLQQQGVLQLFLRGPEERAFSLGES</sequence>
<evidence type="ECO:0000313" key="6">
    <source>
        <dbReference type="EMBL" id="CAK0846345.1"/>
    </source>
</evidence>
<dbReference type="PANTHER" id="PTHR13096">
    <property type="entry name" value="MINA53 MYC INDUCED NUCLEAR ANTIGEN"/>
    <property type="match status" value="1"/>
</dbReference>
<dbReference type="InterPro" id="IPR003347">
    <property type="entry name" value="JmjC_dom"/>
</dbReference>
<dbReference type="EMBL" id="CAUYUJ010014816">
    <property type="protein sequence ID" value="CAK0846345.1"/>
    <property type="molecule type" value="Genomic_DNA"/>
</dbReference>
<gene>
    <name evidence="6" type="ORF">PCOR1329_LOCUS39880</name>
</gene>
<dbReference type="SUPFAM" id="SSF51197">
    <property type="entry name" value="Clavaminate synthase-like"/>
    <property type="match status" value="1"/>
</dbReference>
<keyword evidence="3" id="KW-0539">Nucleus</keyword>
<feature type="region of interest" description="Disordered" evidence="4">
    <location>
        <begin position="1"/>
        <end position="20"/>
    </location>
</feature>
<organism evidence="6 7">
    <name type="scientific">Prorocentrum cordatum</name>
    <dbReference type="NCBI Taxonomy" id="2364126"/>
    <lineage>
        <taxon>Eukaryota</taxon>
        <taxon>Sar</taxon>
        <taxon>Alveolata</taxon>
        <taxon>Dinophyceae</taxon>
        <taxon>Prorocentrales</taxon>
        <taxon>Prorocentraceae</taxon>
        <taxon>Prorocentrum</taxon>
    </lineage>
</organism>
<dbReference type="PANTHER" id="PTHR13096:SF8">
    <property type="entry name" value="RIBOSOMAL OXYGENASE 1"/>
    <property type="match status" value="1"/>
</dbReference>
<accession>A0ABN9TK37</accession>
<keyword evidence="3" id="KW-0560">Oxidoreductase</keyword>
<dbReference type="Gene3D" id="2.60.120.650">
    <property type="entry name" value="Cupin"/>
    <property type="match status" value="1"/>
</dbReference>
<dbReference type="InterPro" id="IPR039994">
    <property type="entry name" value="NO66-like"/>
</dbReference>
<dbReference type="PROSITE" id="PS51184">
    <property type="entry name" value="JMJC"/>
    <property type="match status" value="1"/>
</dbReference>
<name>A0ABN9TK37_9DINO</name>
<feature type="domain" description="JmjC" evidence="5">
    <location>
        <begin position="83"/>
        <end position="249"/>
    </location>
</feature>
<protein>
    <recommendedName>
        <fullName evidence="3">Bifunctional lysine-specific demethylase and histidyl-hydroxylase</fullName>
        <ecNumber evidence="3">1.14.11.-</ecNumber>
    </recommendedName>
</protein>
<proteinExistence type="inferred from homology"/>